<reference evidence="3" key="1">
    <citation type="journal article" date="2019" name="Int. J. Syst. Evol. Microbiol.">
        <title>The Global Catalogue of Microorganisms (GCM) 10K type strain sequencing project: providing services to taxonomists for standard genome sequencing and annotation.</title>
        <authorList>
            <consortium name="The Broad Institute Genomics Platform"/>
            <consortium name="The Broad Institute Genome Sequencing Center for Infectious Disease"/>
            <person name="Wu L."/>
            <person name="Ma J."/>
        </authorList>
    </citation>
    <scope>NUCLEOTIDE SEQUENCE [LARGE SCALE GENOMIC DNA]</scope>
    <source>
        <strain evidence="3">CGMCC 1.15345</strain>
    </source>
</reference>
<gene>
    <name evidence="2" type="ORF">ACFOY0_07085</name>
</gene>
<dbReference type="InterPro" id="IPR014976">
    <property type="entry name" value="AbpA_HamA_C"/>
</dbReference>
<evidence type="ECO:0000313" key="2">
    <source>
        <dbReference type="EMBL" id="MFC4390751.1"/>
    </source>
</evidence>
<evidence type="ECO:0000259" key="1">
    <source>
        <dbReference type="Pfam" id="PF08878"/>
    </source>
</evidence>
<organism evidence="2 3">
    <name type="scientific">Flavobacterium quisquiliarum</name>
    <dbReference type="NCBI Taxonomy" id="1834436"/>
    <lineage>
        <taxon>Bacteria</taxon>
        <taxon>Pseudomonadati</taxon>
        <taxon>Bacteroidota</taxon>
        <taxon>Flavobacteriia</taxon>
        <taxon>Flavobacteriales</taxon>
        <taxon>Flavobacteriaceae</taxon>
        <taxon>Flavobacterium</taxon>
    </lineage>
</organism>
<proteinExistence type="predicted"/>
<evidence type="ECO:0000313" key="3">
    <source>
        <dbReference type="Proteomes" id="UP001595719"/>
    </source>
</evidence>
<keyword evidence="3" id="KW-1185">Reference proteome</keyword>
<dbReference type="EMBL" id="JBHSCO010000002">
    <property type="protein sequence ID" value="MFC4390751.1"/>
    <property type="molecule type" value="Genomic_DNA"/>
</dbReference>
<protein>
    <recommendedName>
        <fullName evidence="1">Anti-bacteriophage protein A/HamA C-terminal domain-containing protein</fullName>
    </recommendedName>
</protein>
<dbReference type="Pfam" id="PF08878">
    <property type="entry name" value="HamA"/>
    <property type="match status" value="1"/>
</dbReference>
<dbReference type="Proteomes" id="UP001595719">
    <property type="component" value="Unassembled WGS sequence"/>
</dbReference>
<name>A0ABV8W485_9FLAO</name>
<accession>A0ABV8W485</accession>
<comment type="caution">
    <text evidence="2">The sequence shown here is derived from an EMBL/GenBank/DDBJ whole genome shotgun (WGS) entry which is preliminary data.</text>
</comment>
<sequence length="223" mass="25973">MLKGLKIDHNGKSVICYIEDFSDELKSEIRSQLSGIYNGFHIVNEDPIFYSYKYTLNLFLYEFDKKSSNIKKGMIGELLSHVLLNIISKKLTSISVYKNKEENSIKKGFDILYYDKHNNSLWYTEVKSGKGKSTKYNKVLLNRSKNGISTMLQSKRQKLWDSALIDLQLVIKNGINHKKIKNLLQMDSPVSISPNDKKKCDSNFGLILRYKRYDPIKINRRFL</sequence>
<feature type="domain" description="Anti-bacteriophage protein A/HamA C-terminal" evidence="1">
    <location>
        <begin position="19"/>
        <end position="208"/>
    </location>
</feature>
<dbReference type="RefSeq" id="WP_179005472.1">
    <property type="nucleotide sequence ID" value="NZ_JBHSCO010000002.1"/>
</dbReference>